<dbReference type="AlphaFoldDB" id="A0A2S4PS77"/>
<evidence type="ECO:0000313" key="3">
    <source>
        <dbReference type="EMBL" id="POS84895.1"/>
    </source>
</evidence>
<gene>
    <name evidence="3" type="ORF">EPUL_006649</name>
</gene>
<dbReference type="Proteomes" id="UP000237438">
    <property type="component" value="Unassembled WGS sequence"/>
</dbReference>
<protein>
    <submittedName>
        <fullName evidence="3">Uncharacterized protein</fullName>
    </submittedName>
</protein>
<feature type="transmembrane region" description="Helical" evidence="2">
    <location>
        <begin position="154"/>
        <end position="174"/>
    </location>
</feature>
<proteinExistence type="predicted"/>
<evidence type="ECO:0000256" key="2">
    <source>
        <dbReference type="SAM" id="Phobius"/>
    </source>
</evidence>
<feature type="compositionally biased region" description="Polar residues" evidence="1">
    <location>
        <begin position="37"/>
        <end position="46"/>
    </location>
</feature>
<name>A0A2S4PS77_9PEZI</name>
<feature type="compositionally biased region" description="Polar residues" evidence="1">
    <location>
        <begin position="11"/>
        <end position="24"/>
    </location>
</feature>
<dbReference type="EMBL" id="PEDP01000813">
    <property type="protein sequence ID" value="POS84895.1"/>
    <property type="molecule type" value="Genomic_DNA"/>
</dbReference>
<keyword evidence="2" id="KW-0472">Membrane</keyword>
<keyword evidence="4" id="KW-1185">Reference proteome</keyword>
<comment type="caution">
    <text evidence="3">The sequence shown here is derived from an EMBL/GenBank/DDBJ whole genome shotgun (WGS) entry which is preliminary data.</text>
</comment>
<feature type="region of interest" description="Disordered" evidence="1">
    <location>
        <begin position="63"/>
        <end position="101"/>
    </location>
</feature>
<organism evidence="3 4">
    <name type="scientific">Erysiphe pulchra</name>
    <dbReference type="NCBI Taxonomy" id="225359"/>
    <lineage>
        <taxon>Eukaryota</taxon>
        <taxon>Fungi</taxon>
        <taxon>Dikarya</taxon>
        <taxon>Ascomycota</taxon>
        <taxon>Pezizomycotina</taxon>
        <taxon>Leotiomycetes</taxon>
        <taxon>Erysiphales</taxon>
        <taxon>Erysiphaceae</taxon>
        <taxon>Erysiphe</taxon>
    </lineage>
</organism>
<keyword evidence="2" id="KW-0812">Transmembrane</keyword>
<keyword evidence="2" id="KW-1133">Transmembrane helix</keyword>
<evidence type="ECO:0000313" key="4">
    <source>
        <dbReference type="Proteomes" id="UP000237438"/>
    </source>
</evidence>
<reference evidence="3 4" key="1">
    <citation type="submission" date="2017-10" db="EMBL/GenBank/DDBJ databases">
        <title>Development of genomic resources for the powdery mildew, Erysiphe pulchra.</title>
        <authorList>
            <person name="Wadl P.A."/>
            <person name="Mack B.M."/>
            <person name="Moore G."/>
            <person name="Beltz S.B."/>
        </authorList>
    </citation>
    <scope>NUCLEOTIDE SEQUENCE [LARGE SCALE GENOMIC DNA]</scope>
    <source>
        <strain evidence="3">Cflorida</strain>
    </source>
</reference>
<feature type="region of interest" description="Disordered" evidence="1">
    <location>
        <begin position="1"/>
        <end position="46"/>
    </location>
</feature>
<dbReference type="OrthoDB" id="3592557at2759"/>
<sequence>MEEKSIRITITEASSINEKSQSPSPDAPKALEVDPQKNISETLSNNDQNLAYPLSLDLSMQQKQPKHSFNSLSPTDLKSQTTVSNRSFDGDLESQTFDTHQSQTSVSNKGLLYKTSYDPMWPNRHDLKQKRKAIKRERACCSCWADLSRKQRGIISTIVILVVLGAGLSVGFGISKLVGGGVVSSRGPNAPVLFR</sequence>
<evidence type="ECO:0000256" key="1">
    <source>
        <dbReference type="SAM" id="MobiDB-lite"/>
    </source>
</evidence>
<accession>A0A2S4PS77</accession>